<proteinExistence type="predicted"/>
<evidence type="ECO:0000313" key="2">
    <source>
        <dbReference type="EMBL" id="ODN77817.1"/>
    </source>
</evidence>
<feature type="region of interest" description="Disordered" evidence="1">
    <location>
        <begin position="203"/>
        <end position="225"/>
    </location>
</feature>
<reference evidence="2 3" key="1">
    <citation type="submission" date="2016-06" db="EMBL/GenBank/DDBJ databases">
        <title>Evolution of pathogenesis and genome organization in the Tremellales.</title>
        <authorList>
            <person name="Cuomo C."/>
            <person name="Litvintseva A."/>
            <person name="Heitman J."/>
            <person name="Chen Y."/>
            <person name="Sun S."/>
            <person name="Springer D."/>
            <person name="Dromer F."/>
            <person name="Young S."/>
            <person name="Zeng Q."/>
            <person name="Chapman S."/>
            <person name="Gujja S."/>
            <person name="Saif S."/>
            <person name="Birren B."/>
        </authorList>
    </citation>
    <scope>NUCLEOTIDE SEQUENCE [LARGE SCALE GENOMIC DNA]</scope>
    <source>
        <strain evidence="2 3">CBS 6039</strain>
    </source>
</reference>
<dbReference type="AlphaFoldDB" id="A0A1E3HNA4"/>
<dbReference type="GeneID" id="30156247"/>
<evidence type="ECO:0000313" key="3">
    <source>
        <dbReference type="Proteomes" id="UP000094065"/>
    </source>
</evidence>
<sequence length="406" mass="44815">MSVPPLPPHTVARLLPHLLPPAPLPQDILSKTFLQRLAYLPPPPDDLDAHLSPFPSTPDQPVSSRLRELTRGHQWGKTEYTREGPDIYARLVVEKEHGGDGVEVWFEHEPDAPGTLGRGWVYQSARIPSVTDHAWVSDISSLPPPLSESLDTTPTEATDDPTTAPSDYWAGFTDDEPTEGPHVAFDLPDDQAEDAYWAQYSRPATAPMTPGPRTPGTPGLYHAHSEPNPHNLPHPAQAYFGQQPKAKATGEEVDERAVKLAESLIGLAAHNGGLTGISSLSLEPKGIWKETGEDVKARVKGKIGSGLNNLWKEFTAGAEREDKEEKAMEWLRIARNVCDPASPVALSPGTATDRAVAKLEVLKDMYEVLNEEEEAQGFWRMLEGVIRRSEVVEEDDELTRQQMYYE</sequence>
<accession>A0A1E3HNA4</accession>
<dbReference type="EMBL" id="AWGJ01000007">
    <property type="protein sequence ID" value="ODN77817.1"/>
    <property type="molecule type" value="Genomic_DNA"/>
</dbReference>
<dbReference type="STRING" id="1295533.A0A1E3HNA4"/>
<dbReference type="OrthoDB" id="2564062at2759"/>
<organism evidence="2 3">
    <name type="scientific">Cryptococcus amylolentus CBS 6039</name>
    <dbReference type="NCBI Taxonomy" id="1295533"/>
    <lineage>
        <taxon>Eukaryota</taxon>
        <taxon>Fungi</taxon>
        <taxon>Dikarya</taxon>
        <taxon>Basidiomycota</taxon>
        <taxon>Agaricomycotina</taxon>
        <taxon>Tremellomycetes</taxon>
        <taxon>Tremellales</taxon>
        <taxon>Cryptococcaceae</taxon>
        <taxon>Cryptococcus</taxon>
    </lineage>
</organism>
<protein>
    <submittedName>
        <fullName evidence="2">Uncharacterized protein</fullName>
    </submittedName>
</protein>
<feature type="region of interest" description="Disordered" evidence="1">
    <location>
        <begin position="143"/>
        <end position="164"/>
    </location>
</feature>
<dbReference type="Proteomes" id="UP000094065">
    <property type="component" value="Unassembled WGS sequence"/>
</dbReference>
<feature type="region of interest" description="Disordered" evidence="1">
    <location>
        <begin position="45"/>
        <end position="66"/>
    </location>
</feature>
<evidence type="ECO:0000256" key="1">
    <source>
        <dbReference type="SAM" id="MobiDB-lite"/>
    </source>
</evidence>
<comment type="caution">
    <text evidence="2">The sequence shown here is derived from an EMBL/GenBank/DDBJ whole genome shotgun (WGS) entry which is preliminary data.</text>
</comment>
<keyword evidence="3" id="KW-1185">Reference proteome</keyword>
<gene>
    <name evidence="2" type="ORF">L202_04938</name>
</gene>
<name>A0A1E3HNA4_9TREE</name>
<feature type="compositionally biased region" description="Low complexity" evidence="1">
    <location>
        <begin position="147"/>
        <end position="164"/>
    </location>
</feature>
<dbReference type="RefSeq" id="XP_018993053.1">
    <property type="nucleotide sequence ID" value="XM_019139110.1"/>
</dbReference>